<protein>
    <submittedName>
        <fullName evidence="4">ZM domain-containing protein</fullName>
    </submittedName>
</protein>
<sequence>MGRESSKIVGITSFLGIQTTNNHPLKQPLDEAKMTGSSPEIHMIGKTHTLGHSAAALAHKHSLLVNGSHKPCPGHALSSPDLLSTCSSPDLISSVLERYRLAVAEAELRAAVPQQQQQMAPSHRGVPHVSGLWPTNSSVLPASPLLNTALQPAVIENPNKNDFGKAVANSPKKFAVTEIQDAQRDNEVQNLNNRLNKEPIRLKGRRKSPSGTHGQQAHHRPPVPKMKGSGHQNNSYLAQAGHIYYPQSSPFAMIYGGFRQPKNDPAVPDERPSLRALVCNDGPKIASQHPVHHPYEVIFPFCAFLLRSSITLPQPAKTHIVERLCVCVCVCSKASAFCHLLSSQHPGRLGG</sequence>
<reference evidence="4" key="1">
    <citation type="submission" date="2016-06" db="UniProtKB">
        <authorList>
            <consortium name="WormBaseParasite"/>
        </authorList>
    </citation>
    <scope>IDENTIFICATION</scope>
</reference>
<accession>A0A183EFJ2</accession>
<dbReference type="WBParaSite" id="GPUH_0001975801-mRNA-1">
    <property type="protein sequence ID" value="GPUH_0001975801-mRNA-1"/>
    <property type="gene ID" value="GPUH_0001975801"/>
</dbReference>
<name>A0A183EFJ2_9BILA</name>
<evidence type="ECO:0000313" key="4">
    <source>
        <dbReference type="WBParaSite" id="GPUH_0001975801-mRNA-1"/>
    </source>
</evidence>
<gene>
    <name evidence="2" type="ORF">GPUH_LOCUS19733</name>
</gene>
<evidence type="ECO:0000313" key="3">
    <source>
        <dbReference type="Proteomes" id="UP000271098"/>
    </source>
</evidence>
<feature type="region of interest" description="Disordered" evidence="1">
    <location>
        <begin position="185"/>
        <end position="232"/>
    </location>
</feature>
<evidence type="ECO:0000313" key="2">
    <source>
        <dbReference type="EMBL" id="VDN34451.1"/>
    </source>
</evidence>
<dbReference type="Proteomes" id="UP000271098">
    <property type="component" value="Unassembled WGS sequence"/>
</dbReference>
<proteinExistence type="predicted"/>
<dbReference type="EMBL" id="UYRT01089045">
    <property type="protein sequence ID" value="VDN34451.1"/>
    <property type="molecule type" value="Genomic_DNA"/>
</dbReference>
<organism evidence="4">
    <name type="scientific">Gongylonema pulchrum</name>
    <dbReference type="NCBI Taxonomy" id="637853"/>
    <lineage>
        <taxon>Eukaryota</taxon>
        <taxon>Metazoa</taxon>
        <taxon>Ecdysozoa</taxon>
        <taxon>Nematoda</taxon>
        <taxon>Chromadorea</taxon>
        <taxon>Rhabditida</taxon>
        <taxon>Spirurina</taxon>
        <taxon>Spiruromorpha</taxon>
        <taxon>Spiruroidea</taxon>
        <taxon>Gongylonematidae</taxon>
        <taxon>Gongylonema</taxon>
    </lineage>
</organism>
<evidence type="ECO:0000256" key="1">
    <source>
        <dbReference type="SAM" id="MobiDB-lite"/>
    </source>
</evidence>
<dbReference type="OrthoDB" id="10012364at2759"/>
<dbReference type="AlphaFoldDB" id="A0A183EFJ2"/>
<reference evidence="2 3" key="2">
    <citation type="submission" date="2018-11" db="EMBL/GenBank/DDBJ databases">
        <authorList>
            <consortium name="Pathogen Informatics"/>
        </authorList>
    </citation>
    <scope>NUCLEOTIDE SEQUENCE [LARGE SCALE GENOMIC DNA]</scope>
</reference>
<keyword evidence="3" id="KW-1185">Reference proteome</keyword>